<dbReference type="SUPFAM" id="SSF47413">
    <property type="entry name" value="lambda repressor-like DNA-binding domains"/>
    <property type="match status" value="1"/>
</dbReference>
<dbReference type="Pfam" id="PF13464">
    <property type="entry name" value="RodZ_C"/>
    <property type="match status" value="1"/>
</dbReference>
<reference evidence="3 4" key="1">
    <citation type="submission" date="2020-08" db="EMBL/GenBank/DDBJ databases">
        <title>Bridging the membrane lipid divide: bacteria of the FCB group superphylum have the potential to synthesize archaeal ether lipids.</title>
        <authorList>
            <person name="Villanueva L."/>
            <person name="Von Meijenfeldt F.A.B."/>
            <person name="Westbye A.B."/>
            <person name="Yadav S."/>
            <person name="Hopmans E.C."/>
            <person name="Dutilh B.E."/>
            <person name="Sinninghe Damste J.S."/>
        </authorList>
    </citation>
    <scope>NUCLEOTIDE SEQUENCE [LARGE SCALE GENOMIC DNA]</scope>
    <source>
        <strain evidence="3">NIOZ-UU100</strain>
    </source>
</reference>
<gene>
    <name evidence="3" type="ORF">H8D24_04095</name>
</gene>
<dbReference type="GO" id="GO:0003677">
    <property type="term" value="F:DNA binding"/>
    <property type="evidence" value="ECO:0007669"/>
    <property type="project" value="InterPro"/>
</dbReference>
<evidence type="ECO:0000259" key="2">
    <source>
        <dbReference type="Pfam" id="PF13464"/>
    </source>
</evidence>
<dbReference type="Gene3D" id="1.10.260.40">
    <property type="entry name" value="lambda repressor-like DNA-binding domains"/>
    <property type="match status" value="1"/>
</dbReference>
<dbReference type="AlphaFoldDB" id="A0A8J6TSG6"/>
<comment type="caution">
    <text evidence="3">The sequence shown here is derived from an EMBL/GenBank/DDBJ whole genome shotgun (WGS) entry which is preliminary data.</text>
</comment>
<accession>A0A8J6TSG6</accession>
<proteinExistence type="predicted"/>
<evidence type="ECO:0000313" key="4">
    <source>
        <dbReference type="Proteomes" id="UP000654401"/>
    </source>
</evidence>
<dbReference type="InterPro" id="IPR010982">
    <property type="entry name" value="Lambda_DNA-bd_dom_sf"/>
</dbReference>
<dbReference type="Pfam" id="PF13413">
    <property type="entry name" value="HTH_25"/>
    <property type="match status" value="1"/>
</dbReference>
<evidence type="ECO:0000256" key="1">
    <source>
        <dbReference type="SAM" id="MobiDB-lite"/>
    </source>
</evidence>
<protein>
    <submittedName>
        <fullName evidence="3">Helix-turn-helix domain-containing protein</fullName>
    </submittedName>
</protein>
<dbReference type="InterPro" id="IPR050400">
    <property type="entry name" value="Bact_Cytoskel_RodZ"/>
</dbReference>
<dbReference type="InterPro" id="IPR001387">
    <property type="entry name" value="Cro/C1-type_HTH"/>
</dbReference>
<feature type="domain" description="Cytoskeleton protein RodZ-like C-terminal" evidence="2">
    <location>
        <begin position="212"/>
        <end position="274"/>
    </location>
</feature>
<dbReference type="InterPro" id="IPR025194">
    <property type="entry name" value="RodZ-like_C"/>
</dbReference>
<evidence type="ECO:0000313" key="3">
    <source>
        <dbReference type="EMBL" id="MBC8519573.1"/>
    </source>
</evidence>
<name>A0A8J6TSG6_9GAMM</name>
<feature type="region of interest" description="Disordered" evidence="1">
    <location>
        <begin position="179"/>
        <end position="200"/>
    </location>
</feature>
<dbReference type="EMBL" id="JACNFK010000024">
    <property type="protein sequence ID" value="MBC8519573.1"/>
    <property type="molecule type" value="Genomic_DNA"/>
</dbReference>
<dbReference type="PANTHER" id="PTHR34475:SF1">
    <property type="entry name" value="CYTOSKELETON PROTEIN RODZ"/>
    <property type="match status" value="1"/>
</dbReference>
<dbReference type="Proteomes" id="UP000654401">
    <property type="component" value="Unassembled WGS sequence"/>
</dbReference>
<dbReference type="PANTHER" id="PTHR34475">
    <property type="match status" value="1"/>
</dbReference>
<dbReference type="CDD" id="cd00093">
    <property type="entry name" value="HTH_XRE"/>
    <property type="match status" value="1"/>
</dbReference>
<sequence length="287" mass="31297">MSEKNKNGVVDQGELFEKPLGERLREARLEQGVELADVSHQLKVEESVLVAIEEGRKPPRALPDVFFKGFIRNYARYLKVETGAKETSVNVSSLGTTPPREIGGDKAERPSFDLASRLGSIVESAGNWGRSFVKDPVNEVKENPLPPVVILLSLVLVFWLLSGGDPADEQPVVVESVSTENIESGGPEATETEAAKPVKPTKPAVNDGVVTIQYIDSAWTRITDGLGRVLVKRSLDAGTIKDFKGPLPLKVDLGASRVDIKFNGKPFDFLNYINDDGTVQFVLESNE</sequence>
<organism evidence="3 4">
    <name type="scientific">Candidatus Thiopontia autotrophica</name>
    <dbReference type="NCBI Taxonomy" id="2841688"/>
    <lineage>
        <taxon>Bacteria</taxon>
        <taxon>Pseudomonadati</taxon>
        <taxon>Pseudomonadota</taxon>
        <taxon>Gammaproteobacteria</taxon>
        <taxon>Candidatus Thiopontia</taxon>
    </lineage>
</organism>